<organism evidence="3 4">
    <name type="scientific">Lysobacter arenosi</name>
    <dbReference type="NCBI Taxonomy" id="2795387"/>
    <lineage>
        <taxon>Bacteria</taxon>
        <taxon>Pseudomonadati</taxon>
        <taxon>Pseudomonadota</taxon>
        <taxon>Gammaproteobacteria</taxon>
        <taxon>Lysobacterales</taxon>
        <taxon>Lysobacteraceae</taxon>
        <taxon>Lysobacter</taxon>
    </lineage>
</organism>
<keyword evidence="4" id="KW-1185">Reference proteome</keyword>
<dbReference type="Pfam" id="PF00534">
    <property type="entry name" value="Glycos_transf_1"/>
    <property type="match status" value="1"/>
</dbReference>
<dbReference type="PANTHER" id="PTHR12526:SF630">
    <property type="entry name" value="GLYCOSYLTRANSFERASE"/>
    <property type="match status" value="1"/>
</dbReference>
<accession>A0ABX7RGQ9</accession>
<dbReference type="CDD" id="cd03811">
    <property type="entry name" value="GT4_GT28_WabH-like"/>
    <property type="match status" value="1"/>
</dbReference>
<evidence type="ECO:0000259" key="2">
    <source>
        <dbReference type="Pfam" id="PF13439"/>
    </source>
</evidence>
<dbReference type="InterPro" id="IPR001296">
    <property type="entry name" value="Glyco_trans_1"/>
</dbReference>
<dbReference type="EMBL" id="CP071517">
    <property type="protein sequence ID" value="QSX76046.1"/>
    <property type="molecule type" value="Genomic_DNA"/>
</dbReference>
<gene>
    <name evidence="3" type="ORF">HIV01_005980</name>
</gene>
<dbReference type="Gene3D" id="3.40.50.2000">
    <property type="entry name" value="Glycogen Phosphorylase B"/>
    <property type="match status" value="2"/>
</dbReference>
<feature type="domain" description="Glycosyltransferase subfamily 4-like N-terminal" evidence="2">
    <location>
        <begin position="3"/>
        <end position="151"/>
    </location>
</feature>
<evidence type="ECO:0000313" key="3">
    <source>
        <dbReference type="EMBL" id="QSX76046.1"/>
    </source>
</evidence>
<name>A0ABX7RGQ9_9GAMM</name>
<dbReference type="PANTHER" id="PTHR12526">
    <property type="entry name" value="GLYCOSYLTRANSFERASE"/>
    <property type="match status" value="1"/>
</dbReference>
<proteinExistence type="predicted"/>
<dbReference type="Pfam" id="PF13439">
    <property type="entry name" value="Glyco_transf_4"/>
    <property type="match status" value="1"/>
</dbReference>
<evidence type="ECO:0000313" key="4">
    <source>
        <dbReference type="Proteomes" id="UP000663400"/>
    </source>
</evidence>
<sequence>MLLANELCARGLSVCFFVDRDEGPNRGLLSEAVSVHSFGETGHFGHIMRLRSALLKCRPRVIYVQIGLSPVKYLAASFLLPEATTSVVVYHGLYDKALRPGGKLNYWFAPLITGLFDSVVAVSNGLREHLVSKFGVKAGDVKVIHNPVDIDMLDRMSIAQASGPRLAQPYLVSLGRMVPQKDFATLIEAFSLIAGRVPHELVILGEGPLKGSLVEQVERLGLANRVVFPGYIENPFPIVRRADALVLSSVSEAFGNVLVEALVLGVRVVATDCPGGPREILGHGEWGWLCPPRNPQRLADAMLKALDSPADAERFRRRSMDFSVSRIADEYVAVAEKCGHARGRR</sequence>
<reference evidence="3 4" key="1">
    <citation type="submission" date="2021-02" db="EMBL/GenBank/DDBJ databases">
        <title>Lysobacter arenosi sp. nov., isolated from soil of gangwondo yeongwol, south Korea.</title>
        <authorList>
            <person name="Kim K.R."/>
            <person name="Kim K.H."/>
            <person name="Jeon C.O."/>
        </authorList>
    </citation>
    <scope>NUCLEOTIDE SEQUENCE [LARGE SCALE GENOMIC DNA]</scope>
    <source>
        <strain evidence="3 4">R7</strain>
    </source>
</reference>
<protein>
    <submittedName>
        <fullName evidence="3">Glycosyltransferase</fullName>
    </submittedName>
</protein>
<evidence type="ECO:0000259" key="1">
    <source>
        <dbReference type="Pfam" id="PF00534"/>
    </source>
</evidence>
<dbReference type="SUPFAM" id="SSF53756">
    <property type="entry name" value="UDP-Glycosyltransferase/glycogen phosphorylase"/>
    <property type="match status" value="1"/>
</dbReference>
<dbReference type="Proteomes" id="UP000663400">
    <property type="component" value="Chromosome"/>
</dbReference>
<feature type="domain" description="Glycosyl transferase family 1" evidence="1">
    <location>
        <begin position="159"/>
        <end position="318"/>
    </location>
</feature>
<dbReference type="InterPro" id="IPR028098">
    <property type="entry name" value="Glyco_trans_4-like_N"/>
</dbReference>